<reference evidence="1" key="1">
    <citation type="journal article" date="2014" name="Int. J. Syst. Evol. Microbiol.">
        <title>Complete genome sequence of Corynebacterium casei LMG S-19264T (=DSM 44701T), isolated from a smear-ripened cheese.</title>
        <authorList>
            <consortium name="US DOE Joint Genome Institute (JGI-PGF)"/>
            <person name="Walter F."/>
            <person name="Albersmeier A."/>
            <person name="Kalinowski J."/>
            <person name="Ruckert C."/>
        </authorList>
    </citation>
    <scope>NUCLEOTIDE SEQUENCE</scope>
    <source>
        <strain evidence="1">JCM 3276</strain>
    </source>
</reference>
<dbReference type="InterPro" id="IPR036689">
    <property type="entry name" value="ESAT-6-like_sf"/>
</dbReference>
<protein>
    <recommendedName>
        <fullName evidence="3">WXG100 family type VII secretion target</fullName>
    </recommendedName>
</protein>
<evidence type="ECO:0000313" key="1">
    <source>
        <dbReference type="EMBL" id="GGS25217.1"/>
    </source>
</evidence>
<dbReference type="RefSeq" id="WP_189209756.1">
    <property type="nucleotide sequence ID" value="NZ_BMRB01000001.1"/>
</dbReference>
<accession>A0A918LAS6</accession>
<dbReference type="EMBL" id="BMRB01000001">
    <property type="protein sequence ID" value="GGS25217.1"/>
    <property type="molecule type" value="Genomic_DNA"/>
</dbReference>
<proteinExistence type="predicted"/>
<dbReference type="AlphaFoldDB" id="A0A918LAS6"/>
<gene>
    <name evidence="1" type="ORF">GCM10010171_18150</name>
</gene>
<dbReference type="Proteomes" id="UP000660680">
    <property type="component" value="Unassembled WGS sequence"/>
</dbReference>
<keyword evidence="2" id="KW-1185">Reference proteome</keyword>
<sequence length="102" mass="10120">MTDGFRADTDALARRAGEFGDLAARAGAIHRDLADRLSALGGCWGGDAVGASFAAAHAPGADATLGDLGALPGRLDEVGGRFADTASGYAATESDNVQALGE</sequence>
<evidence type="ECO:0000313" key="2">
    <source>
        <dbReference type="Proteomes" id="UP000660680"/>
    </source>
</evidence>
<organism evidence="1 2">
    <name type="scientific">Actinokineospora fastidiosa</name>
    <dbReference type="NCBI Taxonomy" id="1816"/>
    <lineage>
        <taxon>Bacteria</taxon>
        <taxon>Bacillati</taxon>
        <taxon>Actinomycetota</taxon>
        <taxon>Actinomycetes</taxon>
        <taxon>Pseudonocardiales</taxon>
        <taxon>Pseudonocardiaceae</taxon>
        <taxon>Actinokineospora</taxon>
    </lineage>
</organism>
<reference evidence="1" key="2">
    <citation type="submission" date="2020-09" db="EMBL/GenBank/DDBJ databases">
        <authorList>
            <person name="Sun Q."/>
            <person name="Ohkuma M."/>
        </authorList>
    </citation>
    <scope>NUCLEOTIDE SEQUENCE</scope>
    <source>
        <strain evidence="1">JCM 3276</strain>
    </source>
</reference>
<evidence type="ECO:0008006" key="3">
    <source>
        <dbReference type="Google" id="ProtNLM"/>
    </source>
</evidence>
<name>A0A918LAS6_9PSEU</name>
<dbReference type="Gene3D" id="1.10.287.1060">
    <property type="entry name" value="ESAT-6-like"/>
    <property type="match status" value="1"/>
</dbReference>
<comment type="caution">
    <text evidence="1">The sequence shown here is derived from an EMBL/GenBank/DDBJ whole genome shotgun (WGS) entry which is preliminary data.</text>
</comment>
<dbReference type="SUPFAM" id="SSF140453">
    <property type="entry name" value="EsxAB dimer-like"/>
    <property type="match status" value="1"/>
</dbReference>